<evidence type="ECO:0000256" key="1">
    <source>
        <dbReference type="SAM" id="MobiDB-lite"/>
    </source>
</evidence>
<feature type="compositionally biased region" description="Basic and acidic residues" evidence="1">
    <location>
        <begin position="157"/>
        <end position="170"/>
    </location>
</feature>
<dbReference type="Proteomes" id="UP001314170">
    <property type="component" value="Unassembled WGS sequence"/>
</dbReference>
<dbReference type="EMBL" id="CAWUPB010001160">
    <property type="protein sequence ID" value="CAK7340969.1"/>
    <property type="molecule type" value="Genomic_DNA"/>
</dbReference>
<organism evidence="2 3">
    <name type="scientific">Dovyalis caffra</name>
    <dbReference type="NCBI Taxonomy" id="77055"/>
    <lineage>
        <taxon>Eukaryota</taxon>
        <taxon>Viridiplantae</taxon>
        <taxon>Streptophyta</taxon>
        <taxon>Embryophyta</taxon>
        <taxon>Tracheophyta</taxon>
        <taxon>Spermatophyta</taxon>
        <taxon>Magnoliopsida</taxon>
        <taxon>eudicotyledons</taxon>
        <taxon>Gunneridae</taxon>
        <taxon>Pentapetalae</taxon>
        <taxon>rosids</taxon>
        <taxon>fabids</taxon>
        <taxon>Malpighiales</taxon>
        <taxon>Salicaceae</taxon>
        <taxon>Flacourtieae</taxon>
        <taxon>Dovyalis</taxon>
    </lineage>
</organism>
<feature type="region of interest" description="Disordered" evidence="1">
    <location>
        <begin position="157"/>
        <end position="177"/>
    </location>
</feature>
<feature type="compositionally biased region" description="Polar residues" evidence="1">
    <location>
        <begin position="22"/>
        <end position="32"/>
    </location>
</feature>
<feature type="region of interest" description="Disordered" evidence="1">
    <location>
        <begin position="1"/>
        <end position="55"/>
    </location>
</feature>
<accession>A0AAV1RXI9</accession>
<dbReference type="PANTHER" id="PTHR37238">
    <property type="entry name" value="OS05G0532500 PROTEIN"/>
    <property type="match status" value="1"/>
</dbReference>
<keyword evidence="3" id="KW-1185">Reference proteome</keyword>
<feature type="compositionally biased region" description="Polar residues" evidence="1">
    <location>
        <begin position="1"/>
        <end position="13"/>
    </location>
</feature>
<reference evidence="2 3" key="1">
    <citation type="submission" date="2024-01" db="EMBL/GenBank/DDBJ databases">
        <authorList>
            <person name="Waweru B."/>
        </authorList>
    </citation>
    <scope>NUCLEOTIDE SEQUENCE [LARGE SCALE GENOMIC DNA]</scope>
</reference>
<dbReference type="PANTHER" id="PTHR37238:SF1">
    <property type="entry name" value="OS05G0532500 PROTEIN"/>
    <property type="match status" value="1"/>
</dbReference>
<gene>
    <name evidence="2" type="ORF">DCAF_LOCUS16048</name>
</gene>
<evidence type="ECO:0000313" key="2">
    <source>
        <dbReference type="EMBL" id="CAK7340969.1"/>
    </source>
</evidence>
<sequence length="517" mass="57038">MKKSHQISIASKSSTRKPLKDLSNNHSNNSNGRFIKSVNAKKNSMPSKEIGENKSVIRVQEQEEQQEDGDDCLDRLLLVQSDLSSLTRQIDELVAEAFKLKVRSKEGREEIESFTNVLSNMLSSLKPWVPRFQKVLSSHFVEPENQLQHKTVSEVNEDKSFDVDSPEKTNMDSLISPSPLDLPKPVFERIALNPAVELPSLFTVSGDGNEDLLEDMATKPTPTKPADSVATEGKLECVSSATFSKQNHSVVMTPCLNMSPPKSCVLLEPISQSSHKGNYRLRKSTPFPVGIHSHISESSSSEGSEDLTLKYPELLGIRRAYKSIMGIKDLEASPKWSFSPPKTCIVLEPPVEKSLDINAADHDLKVHAPVLNQLTNLTLAKECDVQGGCHQIKKPCNGGIHFIFIIFLANSDSMLNIIMIKSSSSLSTEPICSSLKLIKSTPLWKEPESTIRTGKRPGENTLKKELWTRFEAASTYGLCLNASAFQGTGRKGFLDMLDEASCGEGSPTADGLRKQIF</sequence>
<protein>
    <submittedName>
        <fullName evidence="2">Uncharacterized protein</fullName>
    </submittedName>
</protein>
<evidence type="ECO:0000313" key="3">
    <source>
        <dbReference type="Proteomes" id="UP001314170"/>
    </source>
</evidence>
<proteinExistence type="predicted"/>
<comment type="caution">
    <text evidence="2">The sequence shown here is derived from an EMBL/GenBank/DDBJ whole genome shotgun (WGS) entry which is preliminary data.</text>
</comment>
<name>A0AAV1RXI9_9ROSI</name>
<dbReference type="AlphaFoldDB" id="A0AAV1RXI9"/>